<dbReference type="AlphaFoldDB" id="A0A6A6QMF0"/>
<keyword evidence="1" id="KW-1133">Transmembrane helix</keyword>
<evidence type="ECO:0000313" key="3">
    <source>
        <dbReference type="Proteomes" id="UP000799750"/>
    </source>
</evidence>
<evidence type="ECO:0000256" key="1">
    <source>
        <dbReference type="SAM" id="Phobius"/>
    </source>
</evidence>
<protein>
    <submittedName>
        <fullName evidence="2">Uncharacterized protein</fullName>
    </submittedName>
</protein>
<dbReference type="EMBL" id="MU004192">
    <property type="protein sequence ID" value="KAF2493289.1"/>
    <property type="molecule type" value="Genomic_DNA"/>
</dbReference>
<feature type="transmembrane region" description="Helical" evidence="1">
    <location>
        <begin position="166"/>
        <end position="191"/>
    </location>
</feature>
<keyword evidence="1" id="KW-0472">Membrane</keyword>
<evidence type="ECO:0000313" key="2">
    <source>
        <dbReference type="EMBL" id="KAF2493289.1"/>
    </source>
</evidence>
<accession>A0A6A6QMF0</accession>
<proteinExistence type="predicted"/>
<feature type="transmembrane region" description="Helical" evidence="1">
    <location>
        <begin position="23"/>
        <end position="45"/>
    </location>
</feature>
<organism evidence="2 3">
    <name type="scientific">Lophium mytilinum</name>
    <dbReference type="NCBI Taxonomy" id="390894"/>
    <lineage>
        <taxon>Eukaryota</taxon>
        <taxon>Fungi</taxon>
        <taxon>Dikarya</taxon>
        <taxon>Ascomycota</taxon>
        <taxon>Pezizomycotina</taxon>
        <taxon>Dothideomycetes</taxon>
        <taxon>Pleosporomycetidae</taxon>
        <taxon>Mytilinidiales</taxon>
        <taxon>Mytilinidiaceae</taxon>
        <taxon>Lophium</taxon>
    </lineage>
</organism>
<keyword evidence="3" id="KW-1185">Reference proteome</keyword>
<feature type="transmembrane region" description="Helical" evidence="1">
    <location>
        <begin position="211"/>
        <end position="229"/>
    </location>
</feature>
<feature type="transmembrane region" description="Helical" evidence="1">
    <location>
        <begin position="278"/>
        <end position="295"/>
    </location>
</feature>
<reference evidence="2" key="1">
    <citation type="journal article" date="2020" name="Stud. Mycol.">
        <title>101 Dothideomycetes genomes: a test case for predicting lifestyles and emergence of pathogens.</title>
        <authorList>
            <person name="Haridas S."/>
            <person name="Albert R."/>
            <person name="Binder M."/>
            <person name="Bloem J."/>
            <person name="Labutti K."/>
            <person name="Salamov A."/>
            <person name="Andreopoulos B."/>
            <person name="Baker S."/>
            <person name="Barry K."/>
            <person name="Bills G."/>
            <person name="Bluhm B."/>
            <person name="Cannon C."/>
            <person name="Castanera R."/>
            <person name="Culley D."/>
            <person name="Daum C."/>
            <person name="Ezra D."/>
            <person name="Gonzalez J."/>
            <person name="Henrissat B."/>
            <person name="Kuo A."/>
            <person name="Liang C."/>
            <person name="Lipzen A."/>
            <person name="Lutzoni F."/>
            <person name="Magnuson J."/>
            <person name="Mondo S."/>
            <person name="Nolan M."/>
            <person name="Ohm R."/>
            <person name="Pangilinan J."/>
            <person name="Park H.-J."/>
            <person name="Ramirez L."/>
            <person name="Alfaro M."/>
            <person name="Sun H."/>
            <person name="Tritt A."/>
            <person name="Yoshinaga Y."/>
            <person name="Zwiers L.-H."/>
            <person name="Turgeon B."/>
            <person name="Goodwin S."/>
            <person name="Spatafora J."/>
            <person name="Crous P."/>
            <person name="Grigoriev I."/>
        </authorList>
    </citation>
    <scope>NUCLEOTIDE SEQUENCE</scope>
    <source>
        <strain evidence="2">CBS 269.34</strain>
    </source>
</reference>
<keyword evidence="1" id="KW-0812">Transmembrane</keyword>
<dbReference type="OrthoDB" id="2126185at2759"/>
<dbReference type="Proteomes" id="UP000799750">
    <property type="component" value="Unassembled WGS sequence"/>
</dbReference>
<gene>
    <name evidence="2" type="ORF">BU16DRAFT_619630</name>
</gene>
<feature type="transmembrane region" description="Helical" evidence="1">
    <location>
        <begin position="66"/>
        <end position="87"/>
    </location>
</feature>
<feature type="transmembrane region" description="Helical" evidence="1">
    <location>
        <begin position="236"/>
        <end position="258"/>
    </location>
</feature>
<name>A0A6A6QMF0_9PEZI</name>
<sequence length="349" mass="39437">METIDREVYFKDDVSVTSNARPIGIFSSYMLLCVSLTILILRSLYKSSQRLSSPQKATPDQFGRTQRVVLFAALATISLGTTWYYMFSFFSHSYRHWLSIQPIPLLQDAELELGAWLKDTKLFKEAWGTALETPERFWWTQQIFFFTSIWSVFQGQQGFSRRIPHLWAYMLLGQVVAISFATNLFFVAVSLNPVSTGGGSPRNRERWTPPLSVLLIPLLATFVSTGLIPSSVSKPYFMYILLLPHFALFVPPILYNIVPPSWGTTHTTLKAVGQYYERVYSLLVMLSIVFVALASRPAWGGISAALYEHPAVSSVGWDVILCWTSWGVWTLVYQIGASGVKGKTEVKEL</sequence>